<accession>A0ABS8D264</accession>
<dbReference type="PANTHER" id="PTHR42996:SF1">
    <property type="entry name" value="PHOSPHATE-BINDING PROTEIN PSTS"/>
    <property type="match status" value="1"/>
</dbReference>
<evidence type="ECO:0000259" key="9">
    <source>
        <dbReference type="Pfam" id="PF12849"/>
    </source>
</evidence>
<evidence type="ECO:0000256" key="5">
    <source>
        <dbReference type="ARBA" id="ARBA00022448"/>
    </source>
</evidence>
<sequence>MKFLKATVLAVAGSMSAVVFAADITGAGATFPYPIYAKWADAYKTKTGVGLNYQAIGSGGGIKQITAKTVDFGASDMPLTLEEQNKAGLTQFPAIVGGVVPVTNLEGIVGGQLRLSGEVLADIYLGKIKNWSDKAIVALNPGVKVPDQNIVVVRRSDGSGTSFIFTNYLSKVSEEWKTKVGAGTAVNWPEGVGGKGNEGVASYVQRIKGAIGYVEFAYAKKAKMDYIAMKNKDGQFVQPDDATFQAAAAYADWSKAPGFYEILTNEPGKTSWPITSASFILMQKVQDKPENALAVLKFYDWALKNGGASARELDYVPLPTALIKQIQDSWTANIKDAAGKPIWK</sequence>
<name>A0ABS8D264_9NEIS</name>
<keyword evidence="8" id="KW-0732">Signal</keyword>
<dbReference type="EMBL" id="JAJBZT010000001">
    <property type="protein sequence ID" value="MCB6182269.1"/>
    <property type="molecule type" value="Genomic_DNA"/>
</dbReference>
<evidence type="ECO:0000256" key="4">
    <source>
        <dbReference type="ARBA" id="ARBA00021889"/>
    </source>
</evidence>
<dbReference type="Gene3D" id="3.40.190.10">
    <property type="entry name" value="Periplasmic binding protein-like II"/>
    <property type="match status" value="2"/>
</dbReference>
<dbReference type="PIRSF" id="PIRSF002756">
    <property type="entry name" value="PstS"/>
    <property type="match status" value="1"/>
</dbReference>
<keyword evidence="5 7" id="KW-0813">Transport</keyword>
<dbReference type="CDD" id="cd13565">
    <property type="entry name" value="PBP2_PstS"/>
    <property type="match status" value="1"/>
</dbReference>
<dbReference type="Proteomes" id="UP001165395">
    <property type="component" value="Unassembled WGS sequence"/>
</dbReference>
<dbReference type="NCBIfam" id="TIGR00975">
    <property type="entry name" value="3a0107s03"/>
    <property type="match status" value="1"/>
</dbReference>
<gene>
    <name evidence="10" type="primary">pstS</name>
    <name evidence="10" type="ORF">LIN78_01690</name>
</gene>
<organism evidence="10 11">
    <name type="scientific">Leeia speluncae</name>
    <dbReference type="NCBI Taxonomy" id="2884804"/>
    <lineage>
        <taxon>Bacteria</taxon>
        <taxon>Pseudomonadati</taxon>
        <taxon>Pseudomonadota</taxon>
        <taxon>Betaproteobacteria</taxon>
        <taxon>Neisseriales</taxon>
        <taxon>Leeiaceae</taxon>
        <taxon>Leeia</taxon>
    </lineage>
</organism>
<dbReference type="PANTHER" id="PTHR42996">
    <property type="entry name" value="PHOSPHATE-BINDING PROTEIN PSTS"/>
    <property type="match status" value="1"/>
</dbReference>
<evidence type="ECO:0000256" key="8">
    <source>
        <dbReference type="SAM" id="SignalP"/>
    </source>
</evidence>
<keyword evidence="11" id="KW-1185">Reference proteome</keyword>
<evidence type="ECO:0000256" key="6">
    <source>
        <dbReference type="ARBA" id="ARBA00022592"/>
    </source>
</evidence>
<comment type="function">
    <text evidence="1 7">Part of the ABC transporter complex PstSACB involved in phosphate import.</text>
</comment>
<reference evidence="10" key="1">
    <citation type="submission" date="2021-10" db="EMBL/GenBank/DDBJ databases">
        <title>The complete genome sequence of Leeia sp. TBRC 13508.</title>
        <authorList>
            <person name="Charoenyingcharoen P."/>
            <person name="Yukphan P."/>
        </authorList>
    </citation>
    <scope>NUCLEOTIDE SEQUENCE</scope>
    <source>
        <strain evidence="10">TBRC 13508</strain>
    </source>
</reference>
<dbReference type="Pfam" id="PF12849">
    <property type="entry name" value="PBP_like_2"/>
    <property type="match status" value="1"/>
</dbReference>
<feature type="domain" description="PBP" evidence="9">
    <location>
        <begin position="23"/>
        <end position="302"/>
    </location>
</feature>
<evidence type="ECO:0000256" key="3">
    <source>
        <dbReference type="ARBA" id="ARBA00011529"/>
    </source>
</evidence>
<proteinExistence type="inferred from homology"/>
<dbReference type="InterPro" id="IPR024370">
    <property type="entry name" value="PBP_domain"/>
</dbReference>
<feature type="chain" id="PRO_5047449266" description="Phosphate-binding protein PstS" evidence="8">
    <location>
        <begin position="22"/>
        <end position="344"/>
    </location>
</feature>
<evidence type="ECO:0000313" key="10">
    <source>
        <dbReference type="EMBL" id="MCB6182269.1"/>
    </source>
</evidence>
<dbReference type="InterPro" id="IPR005673">
    <property type="entry name" value="ABC_phos-bd_PstS"/>
</dbReference>
<evidence type="ECO:0000256" key="7">
    <source>
        <dbReference type="PIRNR" id="PIRNR002756"/>
    </source>
</evidence>
<evidence type="ECO:0000256" key="2">
    <source>
        <dbReference type="ARBA" id="ARBA00008725"/>
    </source>
</evidence>
<evidence type="ECO:0000256" key="1">
    <source>
        <dbReference type="ARBA" id="ARBA00002841"/>
    </source>
</evidence>
<comment type="subunit">
    <text evidence="3 7">The complex is composed of two ATP-binding proteins (PstB), two transmembrane proteins (PstC and PstA) and a solute-binding protein (PstS).</text>
</comment>
<dbReference type="RefSeq" id="WP_227177841.1">
    <property type="nucleotide sequence ID" value="NZ_JAJBZT010000001.1"/>
</dbReference>
<dbReference type="InterPro" id="IPR050962">
    <property type="entry name" value="Phosphate-bind_PstS"/>
</dbReference>
<dbReference type="NCBIfam" id="NF008171">
    <property type="entry name" value="PRK10918.1"/>
    <property type="match status" value="1"/>
</dbReference>
<comment type="similarity">
    <text evidence="2 7">Belongs to the PstS family.</text>
</comment>
<dbReference type="SUPFAM" id="SSF53850">
    <property type="entry name" value="Periplasmic binding protein-like II"/>
    <property type="match status" value="1"/>
</dbReference>
<comment type="caution">
    <text evidence="10">The sequence shown here is derived from an EMBL/GenBank/DDBJ whole genome shotgun (WGS) entry which is preliminary data.</text>
</comment>
<evidence type="ECO:0000313" key="11">
    <source>
        <dbReference type="Proteomes" id="UP001165395"/>
    </source>
</evidence>
<keyword evidence="6 7" id="KW-0592">Phosphate transport</keyword>
<feature type="signal peptide" evidence="8">
    <location>
        <begin position="1"/>
        <end position="21"/>
    </location>
</feature>
<protein>
    <recommendedName>
        <fullName evidence="4 7">Phosphate-binding protein PstS</fullName>
    </recommendedName>
</protein>